<keyword evidence="6" id="KW-0862">Zinc</keyword>
<proteinExistence type="inferred from homology"/>
<dbReference type="InterPro" id="IPR018246">
    <property type="entry name" value="AP_endonuc_F2_Zn_BS"/>
</dbReference>
<keyword evidence="9" id="KW-0255">Endonuclease</keyword>
<dbReference type="Gene3D" id="3.20.20.150">
    <property type="entry name" value="Divalent-metal-dependent TIM barrel enzymes"/>
    <property type="match status" value="1"/>
</dbReference>
<comment type="cofactor">
    <cofactor evidence="1">
        <name>Zn(2+)</name>
        <dbReference type="ChEBI" id="CHEBI:29105"/>
    </cofactor>
</comment>
<evidence type="ECO:0000313" key="9">
    <source>
        <dbReference type="EMBL" id="CDZ92415.1"/>
    </source>
</evidence>
<evidence type="ECO:0000256" key="3">
    <source>
        <dbReference type="ARBA" id="ARBA00022723"/>
    </source>
</evidence>
<dbReference type="GO" id="GO:0008081">
    <property type="term" value="F:phosphoric diester hydrolase activity"/>
    <property type="evidence" value="ECO:0007669"/>
    <property type="project" value="TreeGrafter"/>
</dbReference>
<dbReference type="InterPro" id="IPR036237">
    <property type="entry name" value="Xyl_isomerase-like_sf"/>
</dbReference>
<dbReference type="PANTHER" id="PTHR21445">
    <property type="entry name" value="ENDONUCLEASE IV ENDODEOXYRIBONUCLEASE IV"/>
    <property type="match status" value="1"/>
</dbReference>
<keyword evidence="7" id="KW-0234">DNA repair</keyword>
<organism evidence="9 10">
    <name type="scientific">Rhodococcus ruber</name>
    <dbReference type="NCBI Taxonomy" id="1830"/>
    <lineage>
        <taxon>Bacteria</taxon>
        <taxon>Bacillati</taxon>
        <taxon>Actinomycetota</taxon>
        <taxon>Actinomycetes</taxon>
        <taxon>Mycobacteriales</taxon>
        <taxon>Nocardiaceae</taxon>
        <taxon>Rhodococcus</taxon>
    </lineage>
</organism>
<dbReference type="NCBIfam" id="NF002198">
    <property type="entry name" value="PRK01060.1-3"/>
    <property type="match status" value="1"/>
</dbReference>
<dbReference type="PANTHER" id="PTHR21445:SF0">
    <property type="entry name" value="APURINIC-APYRIMIDINIC ENDONUCLEASE"/>
    <property type="match status" value="1"/>
</dbReference>
<keyword evidence="5 9" id="KW-0378">Hydrolase</keyword>
<dbReference type="GO" id="GO:0003906">
    <property type="term" value="F:DNA-(apurinic or apyrimidinic site) endonuclease activity"/>
    <property type="evidence" value="ECO:0007669"/>
    <property type="project" value="TreeGrafter"/>
</dbReference>
<evidence type="ECO:0000313" key="10">
    <source>
        <dbReference type="Proteomes" id="UP000042997"/>
    </source>
</evidence>
<keyword evidence="9" id="KW-0540">Nuclease</keyword>
<dbReference type="EMBL" id="CCSD01000111">
    <property type="protein sequence ID" value="CDZ92415.1"/>
    <property type="molecule type" value="Genomic_DNA"/>
</dbReference>
<dbReference type="AlphaFoldDB" id="A0A098BW07"/>
<keyword evidence="3" id="KW-0479">Metal-binding</keyword>
<feature type="domain" description="Xylose isomerase-like TIM barrel" evidence="8">
    <location>
        <begin position="30"/>
        <end position="264"/>
    </location>
</feature>
<comment type="similarity">
    <text evidence="2">Belongs to the AP endonuclease 2 family.</text>
</comment>
<evidence type="ECO:0000256" key="2">
    <source>
        <dbReference type="ARBA" id="ARBA00005340"/>
    </source>
</evidence>
<dbReference type="InterPro" id="IPR013022">
    <property type="entry name" value="Xyl_isomerase-like_TIM-brl"/>
</dbReference>
<evidence type="ECO:0000256" key="1">
    <source>
        <dbReference type="ARBA" id="ARBA00001947"/>
    </source>
</evidence>
<evidence type="ECO:0000259" key="8">
    <source>
        <dbReference type="Pfam" id="PF01261"/>
    </source>
</evidence>
<evidence type="ECO:0000256" key="4">
    <source>
        <dbReference type="ARBA" id="ARBA00022763"/>
    </source>
</evidence>
<dbReference type="SUPFAM" id="SSF51658">
    <property type="entry name" value="Xylose isomerase-like"/>
    <property type="match status" value="1"/>
</dbReference>
<dbReference type="eggNOG" id="COG0648">
    <property type="taxonomic scope" value="Bacteria"/>
</dbReference>
<dbReference type="PROSITE" id="PS00730">
    <property type="entry name" value="AP_NUCLEASE_F2_2"/>
    <property type="match status" value="1"/>
</dbReference>
<dbReference type="Pfam" id="PF01261">
    <property type="entry name" value="AP_endonuc_2"/>
    <property type="match status" value="1"/>
</dbReference>
<protein>
    <submittedName>
        <fullName evidence="9">Putative endonuclease 4</fullName>
        <ecNumber evidence="9">3.1.21.2</ecNumber>
    </submittedName>
</protein>
<sequence>MAAPPGATVEIMRIGAHVRQDDDPIGRGERYGADLVQLFLGEPQGWTKPGTHPRQEQIRASDVAVVVHAPYVINVASTNNRLRMPSRKAVAEHAEAAARIGAFGLVVHGGHVRSGEEIAAGVENWRKLFERQEDKGGFAVPVLIENTAGGDFAMARHVDAIARLWDAVGDYDVGFCLDTCHAWAGGEDLVDVVERVRVATGRIDLVHLNNSRDGFGSGRDRHAGITSGTIDPDLLVAVCRAADAPVVLETPAEGIAEDIAYLRELLE</sequence>
<reference evidence="9 10" key="1">
    <citation type="journal article" date="2014" name="Genome Announc.">
        <title>Draft Genome Sequence of Propane- and Butane-Oxidizing Actinobacterium Rhodococcus ruber IEGM 231.</title>
        <authorList>
            <person name="Ivshina I.B."/>
            <person name="Kuyukina M.S."/>
            <person name="Krivoruchko A.V."/>
            <person name="Barbe V."/>
            <person name="Fischer C."/>
        </authorList>
    </citation>
    <scope>NUCLEOTIDE SEQUENCE [LARGE SCALE GENOMIC DNA]</scope>
</reference>
<dbReference type="GO" id="GO:0006284">
    <property type="term" value="P:base-excision repair"/>
    <property type="evidence" value="ECO:0007669"/>
    <property type="project" value="TreeGrafter"/>
</dbReference>
<accession>A0A098BW07</accession>
<dbReference type="PROSITE" id="PS51432">
    <property type="entry name" value="AP_NUCLEASE_F2_4"/>
    <property type="match status" value="1"/>
</dbReference>
<dbReference type="GO" id="GO:0008270">
    <property type="term" value="F:zinc ion binding"/>
    <property type="evidence" value="ECO:0007669"/>
    <property type="project" value="InterPro"/>
</dbReference>
<dbReference type="SMART" id="SM00518">
    <property type="entry name" value="AP2Ec"/>
    <property type="match status" value="1"/>
</dbReference>
<dbReference type="Proteomes" id="UP000042997">
    <property type="component" value="Unassembled WGS sequence"/>
</dbReference>
<evidence type="ECO:0000256" key="6">
    <source>
        <dbReference type="ARBA" id="ARBA00022833"/>
    </source>
</evidence>
<dbReference type="GO" id="GO:0003677">
    <property type="term" value="F:DNA binding"/>
    <property type="evidence" value="ECO:0007669"/>
    <property type="project" value="InterPro"/>
</dbReference>
<dbReference type="EC" id="3.1.21.2" evidence="9"/>
<name>A0A098BW07_9NOCA</name>
<keyword evidence="4" id="KW-0227">DNA damage</keyword>
<dbReference type="InterPro" id="IPR001719">
    <property type="entry name" value="AP_endonuc_2"/>
</dbReference>
<evidence type="ECO:0000256" key="5">
    <source>
        <dbReference type="ARBA" id="ARBA00022801"/>
    </source>
</evidence>
<gene>
    <name evidence="9" type="primary">nfo</name>
    <name evidence="9" type="ORF">RHRU231_950065</name>
</gene>
<dbReference type="GO" id="GO:0008833">
    <property type="term" value="F:deoxyribonuclease IV (phage-T4-induced) activity"/>
    <property type="evidence" value="ECO:0007669"/>
    <property type="project" value="UniProtKB-EC"/>
</dbReference>
<evidence type="ECO:0000256" key="7">
    <source>
        <dbReference type="ARBA" id="ARBA00023204"/>
    </source>
</evidence>